<feature type="transmembrane region" description="Helical" evidence="7">
    <location>
        <begin position="52"/>
        <end position="71"/>
    </location>
</feature>
<evidence type="ECO:0000313" key="8">
    <source>
        <dbReference type="EMBL" id="GAA2942509.1"/>
    </source>
</evidence>
<organism evidence="8 9">
    <name type="scientific">Streptomyces enissocaesilis</name>
    <dbReference type="NCBI Taxonomy" id="332589"/>
    <lineage>
        <taxon>Bacteria</taxon>
        <taxon>Bacillati</taxon>
        <taxon>Actinomycetota</taxon>
        <taxon>Actinomycetes</taxon>
        <taxon>Kitasatosporales</taxon>
        <taxon>Streptomycetaceae</taxon>
        <taxon>Streptomyces</taxon>
        <taxon>Streptomyces rochei group</taxon>
    </lineage>
</organism>
<feature type="transmembrane region" description="Helical" evidence="7">
    <location>
        <begin position="20"/>
        <end position="40"/>
    </location>
</feature>
<dbReference type="Pfam" id="PF09678">
    <property type="entry name" value="Caa3_CtaG"/>
    <property type="match status" value="1"/>
</dbReference>
<evidence type="ECO:0000256" key="3">
    <source>
        <dbReference type="ARBA" id="ARBA00022692"/>
    </source>
</evidence>
<dbReference type="RefSeq" id="WP_344495175.1">
    <property type="nucleotide sequence ID" value="NZ_BAAAUD010000031.1"/>
</dbReference>
<dbReference type="Proteomes" id="UP001500403">
    <property type="component" value="Unassembled WGS sequence"/>
</dbReference>
<evidence type="ECO:0008006" key="10">
    <source>
        <dbReference type="Google" id="ProtNLM"/>
    </source>
</evidence>
<dbReference type="EMBL" id="BAAAUD010000031">
    <property type="protein sequence ID" value="GAA2942509.1"/>
    <property type="molecule type" value="Genomic_DNA"/>
</dbReference>
<evidence type="ECO:0000256" key="5">
    <source>
        <dbReference type="ARBA" id="ARBA00023136"/>
    </source>
</evidence>
<comment type="caution">
    <text evidence="8">The sequence shown here is derived from an EMBL/GenBank/DDBJ whole genome shotgun (WGS) entry which is preliminary data.</text>
</comment>
<evidence type="ECO:0000313" key="9">
    <source>
        <dbReference type="Proteomes" id="UP001500403"/>
    </source>
</evidence>
<evidence type="ECO:0000256" key="1">
    <source>
        <dbReference type="ARBA" id="ARBA00004651"/>
    </source>
</evidence>
<feature type="compositionally biased region" description="Basic and acidic residues" evidence="6">
    <location>
        <begin position="309"/>
        <end position="322"/>
    </location>
</feature>
<keyword evidence="4 7" id="KW-1133">Transmembrane helix</keyword>
<keyword evidence="9" id="KW-1185">Reference proteome</keyword>
<feature type="transmembrane region" description="Helical" evidence="7">
    <location>
        <begin position="190"/>
        <end position="212"/>
    </location>
</feature>
<keyword evidence="5 7" id="KW-0472">Membrane</keyword>
<feature type="transmembrane region" description="Helical" evidence="7">
    <location>
        <begin position="232"/>
        <end position="255"/>
    </location>
</feature>
<evidence type="ECO:0000256" key="2">
    <source>
        <dbReference type="ARBA" id="ARBA00022475"/>
    </source>
</evidence>
<keyword evidence="3 7" id="KW-0812">Transmembrane</keyword>
<feature type="transmembrane region" description="Helical" evidence="7">
    <location>
        <begin position="157"/>
        <end position="178"/>
    </location>
</feature>
<keyword evidence="2" id="KW-1003">Cell membrane</keyword>
<feature type="transmembrane region" description="Helical" evidence="7">
    <location>
        <begin position="124"/>
        <end position="145"/>
    </location>
</feature>
<evidence type="ECO:0000256" key="4">
    <source>
        <dbReference type="ARBA" id="ARBA00022989"/>
    </source>
</evidence>
<name>A0ABP6JTC9_9ACTN</name>
<dbReference type="InterPro" id="IPR019108">
    <property type="entry name" value="Caa3_assmbl_CtaG-rel"/>
</dbReference>
<protein>
    <recommendedName>
        <fullName evidence="10">Cytochrome c oxidase assembly protein</fullName>
    </recommendedName>
</protein>
<gene>
    <name evidence="8" type="ORF">GCM10010446_29690</name>
</gene>
<reference evidence="9" key="1">
    <citation type="journal article" date="2019" name="Int. J. Syst. Evol. Microbiol.">
        <title>The Global Catalogue of Microorganisms (GCM) 10K type strain sequencing project: providing services to taxonomists for standard genome sequencing and annotation.</title>
        <authorList>
            <consortium name="The Broad Institute Genomics Platform"/>
            <consortium name="The Broad Institute Genome Sequencing Center for Infectious Disease"/>
            <person name="Wu L."/>
            <person name="Ma J."/>
        </authorList>
    </citation>
    <scope>NUCLEOTIDE SEQUENCE [LARGE SCALE GENOMIC DNA]</scope>
    <source>
        <strain evidence="9">JCM 9088</strain>
    </source>
</reference>
<sequence length="322" mass="33491">MTPAHTHPALAEASPGTAQLLAAAGAVLAVALYLTAAARLRRRGDAWPLRRDASFAAGGIALAAAATATPPGGAFTAHMAQHLVAAMAAPLLLVLARPLTLVLRTLPPGPARRGLLATAHSRPAAWLAFPPSAALLDVGGLWILYRTPLFAAVHDRPLLRAAVHLHVLAAGLLFTFAVCRLDPLRRRWSLPWRGAALLAAGAAHAVLAKTLYVTPPPGTAFTGADLRTGAQLMYYGGDLAEAALGAALATQWYAATGRARAARDRRRRGPAAAPARRSPRTRTRTRSEADAGTRPSSPRGAAPVPAQLHRGDDAREGGRPGD</sequence>
<accession>A0ABP6JTC9</accession>
<proteinExistence type="predicted"/>
<comment type="subcellular location">
    <subcellularLocation>
        <location evidence="1">Cell membrane</location>
        <topology evidence="1">Multi-pass membrane protein</topology>
    </subcellularLocation>
</comment>
<feature type="transmembrane region" description="Helical" evidence="7">
    <location>
        <begin position="83"/>
        <end position="103"/>
    </location>
</feature>
<evidence type="ECO:0000256" key="7">
    <source>
        <dbReference type="SAM" id="Phobius"/>
    </source>
</evidence>
<feature type="region of interest" description="Disordered" evidence="6">
    <location>
        <begin position="259"/>
        <end position="322"/>
    </location>
</feature>
<evidence type="ECO:0000256" key="6">
    <source>
        <dbReference type="SAM" id="MobiDB-lite"/>
    </source>
</evidence>